<comment type="caution">
    <text evidence="1">The sequence shown here is derived from an EMBL/GenBank/DDBJ whole genome shotgun (WGS) entry which is preliminary data.</text>
</comment>
<protein>
    <submittedName>
        <fullName evidence="1">Uncharacterized protein</fullName>
    </submittedName>
</protein>
<accession>A0A0F9T8P0</accession>
<name>A0A0F9T8P0_9ZZZZ</name>
<proteinExistence type="predicted"/>
<organism evidence="1">
    <name type="scientific">marine sediment metagenome</name>
    <dbReference type="NCBI Taxonomy" id="412755"/>
    <lineage>
        <taxon>unclassified sequences</taxon>
        <taxon>metagenomes</taxon>
        <taxon>ecological metagenomes</taxon>
    </lineage>
</organism>
<sequence length="81" mass="8660">MPSLTLLPRSKAVTWPDKGEWIKITHEGKVTARLACPGCGTISSMYEHDISPEGNVTPSVDCSNDCGYHEVGVVLAGWSDG</sequence>
<dbReference type="EMBL" id="LAZR01001868">
    <property type="protein sequence ID" value="KKN37823.1"/>
    <property type="molecule type" value="Genomic_DNA"/>
</dbReference>
<dbReference type="AlphaFoldDB" id="A0A0F9T8P0"/>
<gene>
    <name evidence="1" type="ORF">LCGC14_0759670</name>
</gene>
<evidence type="ECO:0000313" key="1">
    <source>
        <dbReference type="EMBL" id="KKN37823.1"/>
    </source>
</evidence>
<reference evidence="1" key="1">
    <citation type="journal article" date="2015" name="Nature">
        <title>Complex archaea that bridge the gap between prokaryotes and eukaryotes.</title>
        <authorList>
            <person name="Spang A."/>
            <person name="Saw J.H."/>
            <person name="Jorgensen S.L."/>
            <person name="Zaremba-Niedzwiedzka K."/>
            <person name="Martijn J."/>
            <person name="Lind A.E."/>
            <person name="van Eijk R."/>
            <person name="Schleper C."/>
            <person name="Guy L."/>
            <person name="Ettema T.J."/>
        </authorList>
    </citation>
    <scope>NUCLEOTIDE SEQUENCE</scope>
</reference>